<sequence>MKYIAERMTKSVYVIAIWDEAWGSFNNCYVIKNAGKTILIDTGKVEHVDYFIRALGEIGIDEHDIDLIIVTHVHKDHIGGSMAFKSREKRIHKKDYFQLDSILQEQFTPIEADEGWMNGLNYFRLGHHTPGSLVLYLPAEKVLFMGDFHCFFGVKSIENGFVYEGVELRDQSREIVSGILQEDHAFEKYNLREYFLGLKKINTLQIDYLATGHGVVLKGGIKEFIEDLLRLEPIRGREGG</sequence>
<keyword evidence="3" id="KW-1185">Reference proteome</keyword>
<gene>
    <name evidence="2" type="ordered locus">Amet_1861</name>
</gene>
<dbReference type="Gene3D" id="3.60.15.10">
    <property type="entry name" value="Ribonuclease Z/Hydroxyacylglutathione hydrolase-like"/>
    <property type="match status" value="2"/>
</dbReference>
<dbReference type="OrthoDB" id="9802248at2"/>
<dbReference type="STRING" id="293826.Amet_1861"/>
<evidence type="ECO:0000313" key="3">
    <source>
        <dbReference type="Proteomes" id="UP000001572"/>
    </source>
</evidence>
<dbReference type="PANTHER" id="PTHR43717:SF1">
    <property type="entry name" value="ANAEROBIC NITRIC OXIDE REDUCTASE FLAVORUBREDOXIN"/>
    <property type="match status" value="1"/>
</dbReference>
<accession>A6TPB2</accession>
<feature type="domain" description="Metallo-beta-lactamase" evidence="1">
    <location>
        <begin position="25"/>
        <end position="213"/>
    </location>
</feature>
<dbReference type="SUPFAM" id="SSF56281">
    <property type="entry name" value="Metallo-hydrolase/oxidoreductase"/>
    <property type="match status" value="1"/>
</dbReference>
<dbReference type="SMART" id="SM00849">
    <property type="entry name" value="Lactamase_B"/>
    <property type="match status" value="1"/>
</dbReference>
<organism evidence="2 3">
    <name type="scientific">Alkaliphilus metalliredigens (strain QYMF)</name>
    <dbReference type="NCBI Taxonomy" id="293826"/>
    <lineage>
        <taxon>Bacteria</taxon>
        <taxon>Bacillati</taxon>
        <taxon>Bacillota</taxon>
        <taxon>Clostridia</taxon>
        <taxon>Peptostreptococcales</taxon>
        <taxon>Natronincolaceae</taxon>
        <taxon>Alkaliphilus</taxon>
    </lineage>
</organism>
<dbReference type="PANTHER" id="PTHR43717">
    <property type="entry name" value="ANAEROBIC NITRIC OXIDE REDUCTASE FLAVORUBREDOXIN"/>
    <property type="match status" value="1"/>
</dbReference>
<dbReference type="EMBL" id="CP000724">
    <property type="protein sequence ID" value="ABR48030.1"/>
    <property type="molecule type" value="Genomic_DNA"/>
</dbReference>
<protein>
    <submittedName>
        <fullName evidence="2">Beta-lactamase domain protein</fullName>
    </submittedName>
</protein>
<name>A6TPB2_ALKMQ</name>
<dbReference type="Proteomes" id="UP000001572">
    <property type="component" value="Chromosome"/>
</dbReference>
<dbReference type="eggNOG" id="COG0491">
    <property type="taxonomic scope" value="Bacteria"/>
</dbReference>
<evidence type="ECO:0000313" key="2">
    <source>
        <dbReference type="EMBL" id="ABR48030.1"/>
    </source>
</evidence>
<proteinExistence type="predicted"/>
<dbReference type="KEGG" id="amt:Amet_1861"/>
<dbReference type="AlphaFoldDB" id="A6TPB2"/>
<dbReference type="InterPro" id="IPR001279">
    <property type="entry name" value="Metallo-B-lactamas"/>
</dbReference>
<dbReference type="InterPro" id="IPR036866">
    <property type="entry name" value="RibonucZ/Hydroxyglut_hydro"/>
</dbReference>
<dbReference type="HOGENOM" id="CLU_1202949_0_0_9"/>
<evidence type="ECO:0000259" key="1">
    <source>
        <dbReference type="SMART" id="SM00849"/>
    </source>
</evidence>
<dbReference type="Pfam" id="PF00753">
    <property type="entry name" value="Lactamase_B"/>
    <property type="match status" value="1"/>
</dbReference>
<reference evidence="3" key="1">
    <citation type="journal article" date="2016" name="Genome Announc.">
        <title>Complete genome sequence of Alkaliphilus metalliredigens strain QYMF, an alkaliphilic and metal-reducing bacterium isolated from borax-contaminated leachate ponds.</title>
        <authorList>
            <person name="Hwang C."/>
            <person name="Copeland A."/>
            <person name="Lucas S."/>
            <person name="Lapidus A."/>
            <person name="Barry K."/>
            <person name="Detter J.C."/>
            <person name="Glavina Del Rio T."/>
            <person name="Hammon N."/>
            <person name="Israni S."/>
            <person name="Dalin E."/>
            <person name="Tice H."/>
            <person name="Pitluck S."/>
            <person name="Chertkov O."/>
            <person name="Brettin T."/>
            <person name="Bruce D."/>
            <person name="Han C."/>
            <person name="Schmutz J."/>
            <person name="Larimer F."/>
            <person name="Land M.L."/>
            <person name="Hauser L."/>
            <person name="Kyrpides N."/>
            <person name="Mikhailova N."/>
            <person name="Ye Q."/>
            <person name="Zhou J."/>
            <person name="Richardson P."/>
            <person name="Fields M.W."/>
        </authorList>
    </citation>
    <scope>NUCLEOTIDE SEQUENCE [LARGE SCALE GENOMIC DNA]</scope>
    <source>
        <strain evidence="3">QYMF</strain>
    </source>
</reference>
<dbReference type="RefSeq" id="WP_012063065.1">
    <property type="nucleotide sequence ID" value="NC_009633.1"/>
</dbReference>